<evidence type="ECO:0000313" key="1">
    <source>
        <dbReference type="EMBL" id="OGG50008.1"/>
    </source>
</evidence>
<sequence length="99" mass="10490">MTAVGKSGGGGGDVLWVVYKRPLTAEEREKTIGNPLDGIFITAYRAPAGGGAVDMNLHAARNATADFMLTEHAGGPLGVEAVVNRIREEQEQAKAKKRK</sequence>
<evidence type="ECO:0000313" key="2">
    <source>
        <dbReference type="Proteomes" id="UP000178606"/>
    </source>
</evidence>
<gene>
    <name evidence="1" type="ORF">A3F84_02265</name>
</gene>
<accession>A0A1F6CLQ1</accession>
<dbReference type="Proteomes" id="UP000178606">
    <property type="component" value="Unassembled WGS sequence"/>
</dbReference>
<dbReference type="AlphaFoldDB" id="A0A1F6CLQ1"/>
<name>A0A1F6CLQ1_HANXR</name>
<organism evidence="1 2">
    <name type="scientific">Handelsmanbacteria sp. (strain RIFCSPLOWO2_12_FULL_64_10)</name>
    <dbReference type="NCBI Taxonomy" id="1817868"/>
    <lineage>
        <taxon>Bacteria</taxon>
        <taxon>Candidatus Handelsmaniibacteriota</taxon>
    </lineage>
</organism>
<reference evidence="1 2" key="1">
    <citation type="journal article" date="2016" name="Nat. Commun.">
        <title>Thousands of microbial genomes shed light on interconnected biogeochemical processes in an aquifer system.</title>
        <authorList>
            <person name="Anantharaman K."/>
            <person name="Brown C.T."/>
            <person name="Hug L.A."/>
            <person name="Sharon I."/>
            <person name="Castelle C.J."/>
            <person name="Probst A.J."/>
            <person name="Thomas B.C."/>
            <person name="Singh A."/>
            <person name="Wilkins M.J."/>
            <person name="Karaoz U."/>
            <person name="Brodie E.L."/>
            <person name="Williams K.H."/>
            <person name="Hubbard S.S."/>
            <person name="Banfield J.F."/>
        </authorList>
    </citation>
    <scope>NUCLEOTIDE SEQUENCE [LARGE SCALE GENOMIC DNA]</scope>
    <source>
        <strain evidence="2">RIFCSPLOWO2_12_FULL_64_10</strain>
    </source>
</reference>
<protein>
    <submittedName>
        <fullName evidence="1">Uncharacterized protein</fullName>
    </submittedName>
</protein>
<proteinExistence type="predicted"/>
<comment type="caution">
    <text evidence="1">The sequence shown here is derived from an EMBL/GenBank/DDBJ whole genome shotgun (WGS) entry which is preliminary data.</text>
</comment>
<dbReference type="EMBL" id="MFKF01000216">
    <property type="protein sequence ID" value="OGG50008.1"/>
    <property type="molecule type" value="Genomic_DNA"/>
</dbReference>